<dbReference type="PROSITE" id="PS51257">
    <property type="entry name" value="PROKAR_LIPOPROTEIN"/>
    <property type="match status" value="1"/>
</dbReference>
<protein>
    <recommendedName>
        <fullName evidence="4">Lipoprotein</fullName>
    </recommendedName>
</protein>
<gene>
    <name evidence="2" type="ORF">C667_02963</name>
</gene>
<dbReference type="RefSeq" id="WP_004356664.1">
    <property type="nucleotide sequence ID" value="NZ_AMXF01000008.1"/>
</dbReference>
<evidence type="ECO:0000256" key="1">
    <source>
        <dbReference type="SAM" id="Phobius"/>
    </source>
</evidence>
<keyword evidence="1" id="KW-0812">Transmembrane</keyword>
<keyword evidence="1" id="KW-0472">Membrane</keyword>
<sequence>MDSRSLAITILGIAVVAGCVAIGKTWISERQEAKKVDQTVELSRQETERLRIFSQAVRRQPALVEQELTPD</sequence>
<evidence type="ECO:0000313" key="2">
    <source>
        <dbReference type="EMBL" id="ENO98631.1"/>
    </source>
</evidence>
<keyword evidence="3" id="KW-1185">Reference proteome</keyword>
<name>N6YWH7_9RHOO</name>
<comment type="caution">
    <text evidence="2">The sequence shown here is derived from an EMBL/GenBank/DDBJ whole genome shotgun (WGS) entry which is preliminary data.</text>
</comment>
<proteinExistence type="predicted"/>
<evidence type="ECO:0008006" key="4">
    <source>
        <dbReference type="Google" id="ProtNLM"/>
    </source>
</evidence>
<keyword evidence="1" id="KW-1133">Transmembrane helix</keyword>
<dbReference type="Proteomes" id="UP000013047">
    <property type="component" value="Unassembled WGS sequence"/>
</dbReference>
<dbReference type="OrthoDB" id="9152689at2"/>
<organism evidence="2 3">
    <name type="scientific">Thauera phenylacetica B4P</name>
    <dbReference type="NCBI Taxonomy" id="1234382"/>
    <lineage>
        <taxon>Bacteria</taxon>
        <taxon>Pseudomonadati</taxon>
        <taxon>Pseudomonadota</taxon>
        <taxon>Betaproteobacteria</taxon>
        <taxon>Rhodocyclales</taxon>
        <taxon>Zoogloeaceae</taxon>
        <taxon>Thauera</taxon>
    </lineage>
</organism>
<feature type="transmembrane region" description="Helical" evidence="1">
    <location>
        <begin position="6"/>
        <end position="27"/>
    </location>
</feature>
<dbReference type="AlphaFoldDB" id="N6YWH7"/>
<dbReference type="EMBL" id="AMXF01000008">
    <property type="protein sequence ID" value="ENO98631.1"/>
    <property type="molecule type" value="Genomic_DNA"/>
</dbReference>
<reference evidence="2 3" key="1">
    <citation type="submission" date="2012-09" db="EMBL/GenBank/DDBJ databases">
        <title>Draft Genome Sequences of 6 Strains from Genus Thauera.</title>
        <authorList>
            <person name="Liu B."/>
            <person name="Shapleigh J.P."/>
            <person name="Frostegard A.H."/>
        </authorList>
    </citation>
    <scope>NUCLEOTIDE SEQUENCE [LARGE SCALE GENOMIC DNA]</scope>
    <source>
        <strain evidence="2 3">B4P</strain>
    </source>
</reference>
<accession>N6YWH7</accession>
<evidence type="ECO:0000313" key="3">
    <source>
        <dbReference type="Proteomes" id="UP000013047"/>
    </source>
</evidence>